<sequence>MPTPNLNMHSPYEVLFNQVPNDNHLHSFGCLCFPCLRPYTKHKLQAGSIPCIFIGYSSSQYAHLCLDPISNHVYSSRHVNFIENSFPYSSLTQPQSPSTSTPPLATNPHIFIPTTTTTTLPIDSPLTQPPLLDPPHTTITPDIVGVSDLVSSPSPEDSSELSTRFSLKYLGFPHYFLGIEIIPTKDGLFLSQHKYMRDLLEKVKMSGVKPNSTPLCFSTPLKLLDGYTAVDG</sequence>
<name>A0ACB9PHN5_BAUVA</name>
<evidence type="ECO:0000313" key="1">
    <source>
        <dbReference type="EMBL" id="KAI4346070.1"/>
    </source>
</evidence>
<gene>
    <name evidence="1" type="ORF">L6164_013152</name>
</gene>
<keyword evidence="2" id="KW-1185">Reference proteome</keyword>
<dbReference type="Proteomes" id="UP000828941">
    <property type="component" value="Chromosome 5"/>
</dbReference>
<protein>
    <submittedName>
        <fullName evidence="1">Uncharacterized protein</fullName>
    </submittedName>
</protein>
<proteinExistence type="predicted"/>
<dbReference type="EMBL" id="CM039430">
    <property type="protein sequence ID" value="KAI4346070.1"/>
    <property type="molecule type" value="Genomic_DNA"/>
</dbReference>
<accession>A0ACB9PHN5</accession>
<evidence type="ECO:0000313" key="2">
    <source>
        <dbReference type="Proteomes" id="UP000828941"/>
    </source>
</evidence>
<organism evidence="1 2">
    <name type="scientific">Bauhinia variegata</name>
    <name type="common">Purple orchid tree</name>
    <name type="synonym">Phanera variegata</name>
    <dbReference type="NCBI Taxonomy" id="167791"/>
    <lineage>
        <taxon>Eukaryota</taxon>
        <taxon>Viridiplantae</taxon>
        <taxon>Streptophyta</taxon>
        <taxon>Embryophyta</taxon>
        <taxon>Tracheophyta</taxon>
        <taxon>Spermatophyta</taxon>
        <taxon>Magnoliopsida</taxon>
        <taxon>eudicotyledons</taxon>
        <taxon>Gunneridae</taxon>
        <taxon>Pentapetalae</taxon>
        <taxon>rosids</taxon>
        <taxon>fabids</taxon>
        <taxon>Fabales</taxon>
        <taxon>Fabaceae</taxon>
        <taxon>Cercidoideae</taxon>
        <taxon>Cercideae</taxon>
        <taxon>Bauhiniinae</taxon>
        <taxon>Bauhinia</taxon>
    </lineage>
</organism>
<reference evidence="1 2" key="1">
    <citation type="journal article" date="2022" name="DNA Res.">
        <title>Chromosomal-level genome assembly of the orchid tree Bauhinia variegata (Leguminosae; Cercidoideae) supports the allotetraploid origin hypothesis of Bauhinia.</title>
        <authorList>
            <person name="Zhong Y."/>
            <person name="Chen Y."/>
            <person name="Zheng D."/>
            <person name="Pang J."/>
            <person name="Liu Y."/>
            <person name="Luo S."/>
            <person name="Meng S."/>
            <person name="Qian L."/>
            <person name="Wei D."/>
            <person name="Dai S."/>
            <person name="Zhou R."/>
        </authorList>
    </citation>
    <scope>NUCLEOTIDE SEQUENCE [LARGE SCALE GENOMIC DNA]</scope>
    <source>
        <strain evidence="1">BV-YZ2020</strain>
    </source>
</reference>
<comment type="caution">
    <text evidence="1">The sequence shown here is derived from an EMBL/GenBank/DDBJ whole genome shotgun (WGS) entry which is preliminary data.</text>
</comment>